<evidence type="ECO:0000259" key="1">
    <source>
        <dbReference type="Pfam" id="PF08241"/>
    </source>
</evidence>
<reference evidence="3" key="1">
    <citation type="journal article" date="2019" name="Int. J. Syst. Evol. Microbiol.">
        <title>The Global Catalogue of Microorganisms (GCM) 10K type strain sequencing project: providing services to taxonomists for standard genome sequencing and annotation.</title>
        <authorList>
            <consortium name="The Broad Institute Genomics Platform"/>
            <consortium name="The Broad Institute Genome Sequencing Center for Infectious Disease"/>
            <person name="Wu L."/>
            <person name="Ma J."/>
        </authorList>
    </citation>
    <scope>NUCLEOTIDE SEQUENCE [LARGE SCALE GENOMIC DNA]</scope>
    <source>
        <strain evidence="3">NBRC 108725</strain>
    </source>
</reference>
<dbReference type="PANTHER" id="PTHR43861:SF1">
    <property type="entry name" value="TRANS-ACONITATE 2-METHYLTRANSFERASE"/>
    <property type="match status" value="1"/>
</dbReference>
<dbReference type="RefSeq" id="WP_286276136.1">
    <property type="nucleotide sequence ID" value="NZ_AP027731.1"/>
</dbReference>
<sequence>MTQDWNALAGTFDDEPDHGLRDPGVRRAWWSLLEPLLPPAPARIADLGCGTGSLTLLLTDHGHEVTGLDQAPAMLERARSKLGGRASLVQGDAAHPPLPAAAFDVVLARHILFALPEPEAVVGRWVRLLAPGGGFCSWRASGRRASDSAPRRCGSSCCSIERRPPSSG</sequence>
<dbReference type="InterPro" id="IPR013216">
    <property type="entry name" value="Methyltransf_11"/>
</dbReference>
<dbReference type="PANTHER" id="PTHR43861">
    <property type="entry name" value="TRANS-ACONITATE 2-METHYLTRANSFERASE-RELATED"/>
    <property type="match status" value="1"/>
</dbReference>
<evidence type="ECO:0000313" key="3">
    <source>
        <dbReference type="Proteomes" id="UP001321498"/>
    </source>
</evidence>
<accession>A0ABM8GCR7</accession>
<dbReference type="Pfam" id="PF08241">
    <property type="entry name" value="Methyltransf_11"/>
    <property type="match status" value="1"/>
</dbReference>
<dbReference type="InterPro" id="IPR029063">
    <property type="entry name" value="SAM-dependent_MTases_sf"/>
</dbReference>
<dbReference type="SUPFAM" id="SSF53335">
    <property type="entry name" value="S-adenosyl-L-methionine-dependent methyltransferases"/>
    <property type="match status" value="1"/>
</dbReference>
<gene>
    <name evidence="2" type="ORF">GCM10025866_19420</name>
</gene>
<organism evidence="2 3">
    <name type="scientific">Naasia aerilata</name>
    <dbReference type="NCBI Taxonomy" id="1162966"/>
    <lineage>
        <taxon>Bacteria</taxon>
        <taxon>Bacillati</taxon>
        <taxon>Actinomycetota</taxon>
        <taxon>Actinomycetes</taxon>
        <taxon>Micrococcales</taxon>
        <taxon>Microbacteriaceae</taxon>
        <taxon>Naasia</taxon>
    </lineage>
</organism>
<name>A0ABM8GCR7_9MICO</name>
<dbReference type="Proteomes" id="UP001321498">
    <property type="component" value="Chromosome"/>
</dbReference>
<dbReference type="Gene3D" id="3.40.50.150">
    <property type="entry name" value="Vaccinia Virus protein VP39"/>
    <property type="match status" value="1"/>
</dbReference>
<keyword evidence="3" id="KW-1185">Reference proteome</keyword>
<dbReference type="EMBL" id="AP027731">
    <property type="protein sequence ID" value="BDZ46033.1"/>
    <property type="molecule type" value="Genomic_DNA"/>
</dbReference>
<feature type="domain" description="Methyltransferase type 11" evidence="1">
    <location>
        <begin position="46"/>
        <end position="135"/>
    </location>
</feature>
<dbReference type="CDD" id="cd02440">
    <property type="entry name" value="AdoMet_MTases"/>
    <property type="match status" value="1"/>
</dbReference>
<evidence type="ECO:0000313" key="2">
    <source>
        <dbReference type="EMBL" id="BDZ46033.1"/>
    </source>
</evidence>
<protein>
    <recommendedName>
        <fullName evidence="1">Methyltransferase type 11 domain-containing protein</fullName>
    </recommendedName>
</protein>
<proteinExistence type="predicted"/>